<dbReference type="AlphaFoldDB" id="X0V8L8"/>
<proteinExistence type="predicted"/>
<sequence length="64" mass="7575">MGNHRVVSGVGEKESDVYYVEGKCVKTDKFDFFWLKGGEVNVFILLFNLLHSYDVCQFRFMFKR</sequence>
<protein>
    <submittedName>
        <fullName evidence="1">Uncharacterized protein</fullName>
    </submittedName>
</protein>
<name>X0V8L8_9ZZZZ</name>
<gene>
    <name evidence="1" type="ORF">S01H1_59524</name>
</gene>
<dbReference type="EMBL" id="BARS01038936">
    <property type="protein sequence ID" value="GAG14495.1"/>
    <property type="molecule type" value="Genomic_DNA"/>
</dbReference>
<reference evidence="1" key="1">
    <citation type="journal article" date="2014" name="Front. Microbiol.">
        <title>High frequency of phylogenetically diverse reductive dehalogenase-homologous genes in deep subseafloor sedimentary metagenomes.</title>
        <authorList>
            <person name="Kawai M."/>
            <person name="Futagami T."/>
            <person name="Toyoda A."/>
            <person name="Takaki Y."/>
            <person name="Nishi S."/>
            <person name="Hori S."/>
            <person name="Arai W."/>
            <person name="Tsubouchi T."/>
            <person name="Morono Y."/>
            <person name="Uchiyama I."/>
            <person name="Ito T."/>
            <person name="Fujiyama A."/>
            <person name="Inagaki F."/>
            <person name="Takami H."/>
        </authorList>
    </citation>
    <scope>NUCLEOTIDE SEQUENCE</scope>
    <source>
        <strain evidence="1">Expedition CK06-06</strain>
    </source>
</reference>
<evidence type="ECO:0000313" key="1">
    <source>
        <dbReference type="EMBL" id="GAG14495.1"/>
    </source>
</evidence>
<organism evidence="1">
    <name type="scientific">marine sediment metagenome</name>
    <dbReference type="NCBI Taxonomy" id="412755"/>
    <lineage>
        <taxon>unclassified sequences</taxon>
        <taxon>metagenomes</taxon>
        <taxon>ecological metagenomes</taxon>
    </lineage>
</organism>
<accession>X0V8L8</accession>
<comment type="caution">
    <text evidence="1">The sequence shown here is derived from an EMBL/GenBank/DDBJ whole genome shotgun (WGS) entry which is preliminary data.</text>
</comment>